<protein>
    <submittedName>
        <fullName evidence="1">Uncharacterized protein</fullName>
    </submittedName>
</protein>
<sequence>MRDYTLAQQYALVGLNGLESIHMDMAKSAVIRAIAMAQSLERFLSEDETAEQL</sequence>
<reference evidence="1" key="1">
    <citation type="submission" date="2019-11" db="EMBL/GenBank/DDBJ databases">
        <authorList>
            <person name="Feng L."/>
        </authorList>
    </citation>
    <scope>NUCLEOTIDE SEQUENCE</scope>
    <source>
        <strain evidence="1">CnexileLFYP112</strain>
    </source>
</reference>
<accession>A0A6N2U5T6</accession>
<proteinExistence type="predicted"/>
<gene>
    <name evidence="1" type="ORF">CNLFYP112_01956</name>
</gene>
<dbReference type="EMBL" id="CACRTG010000015">
    <property type="protein sequence ID" value="VYT13914.1"/>
    <property type="molecule type" value="Genomic_DNA"/>
</dbReference>
<organism evidence="1">
    <name type="scientific">[Clostridium] nexile</name>
    <dbReference type="NCBI Taxonomy" id="29361"/>
    <lineage>
        <taxon>Bacteria</taxon>
        <taxon>Bacillati</taxon>
        <taxon>Bacillota</taxon>
        <taxon>Clostridia</taxon>
        <taxon>Lachnospirales</taxon>
        <taxon>Lachnospiraceae</taxon>
        <taxon>Tyzzerella</taxon>
    </lineage>
</organism>
<evidence type="ECO:0000313" key="1">
    <source>
        <dbReference type="EMBL" id="VYT13914.1"/>
    </source>
</evidence>
<name>A0A6N2U5T6_9FIRM</name>
<dbReference type="AlphaFoldDB" id="A0A6N2U5T6"/>